<reference evidence="2" key="1">
    <citation type="journal article" date="2019" name="Int. J. Syst. Evol. Microbiol.">
        <title>The Global Catalogue of Microorganisms (GCM) 10K type strain sequencing project: providing services to taxonomists for standard genome sequencing and annotation.</title>
        <authorList>
            <consortium name="The Broad Institute Genomics Platform"/>
            <consortium name="The Broad Institute Genome Sequencing Center for Infectious Disease"/>
            <person name="Wu L."/>
            <person name="Ma J."/>
        </authorList>
    </citation>
    <scope>NUCLEOTIDE SEQUENCE [LARGE SCALE GENOMIC DNA]</scope>
    <source>
        <strain evidence="2">KACC 12822</strain>
    </source>
</reference>
<keyword evidence="2" id="KW-1185">Reference proteome</keyword>
<accession>A0ABW0JSK0</accession>
<evidence type="ECO:0000313" key="2">
    <source>
        <dbReference type="Proteomes" id="UP001596018"/>
    </source>
</evidence>
<dbReference type="Proteomes" id="UP001596018">
    <property type="component" value="Unassembled WGS sequence"/>
</dbReference>
<gene>
    <name evidence="1" type="ORF">ACFPK0_03625</name>
</gene>
<evidence type="ECO:0000313" key="1">
    <source>
        <dbReference type="EMBL" id="MFC5439103.1"/>
    </source>
</evidence>
<dbReference type="EMBL" id="JBHSMM010000001">
    <property type="protein sequence ID" value="MFC5439103.1"/>
    <property type="molecule type" value="Genomic_DNA"/>
</dbReference>
<sequence>MSQSTSDDDRRSAGAAPATYTQIDANIDQDSALAVDVWEGNLGWTGRFPEMYKAFYVDCPMGQPILKLLRYEPTRVVVGTAGVGPRRILWKGREIRAGVGAHLCVTQAHRSVKPALLLLRSCVEAAHGHFDVVYGLPRPKGAAIYKLGGIKIGGYLIRRVKILRHENYAARFLPRLLAIPAGRLLDLICRIRDLARHAGKSAAPSAEWADTVDPRMGELWENTDHGDGWTTIRDTETLRWRFDRLPSTKRRYLLLGSAPGATLSAWFACDTNPRDASILTVNDFWSNNGVNAIDPIAIRTLCSAVRDAGFHALELRFTGSEQAQRSWTTEGFVERGRQPLYVRWLNPDVAGDLEGQLHITDIEDDG</sequence>
<protein>
    <recommendedName>
        <fullName evidence="3">GNAT family N-acetyltransferase</fullName>
    </recommendedName>
</protein>
<comment type="caution">
    <text evidence="1">The sequence shown here is derived from an EMBL/GenBank/DDBJ whole genome shotgun (WGS) entry which is preliminary data.</text>
</comment>
<dbReference type="RefSeq" id="WP_056081824.1">
    <property type="nucleotide sequence ID" value="NZ_JALBWS010000015.1"/>
</dbReference>
<proteinExistence type="predicted"/>
<name>A0ABW0JSK0_9GAMM</name>
<organism evidence="1 2">
    <name type="scientific">Rhodanobacter ginsenosidimutans</name>
    <dbReference type="NCBI Taxonomy" id="490571"/>
    <lineage>
        <taxon>Bacteria</taxon>
        <taxon>Pseudomonadati</taxon>
        <taxon>Pseudomonadota</taxon>
        <taxon>Gammaproteobacteria</taxon>
        <taxon>Lysobacterales</taxon>
        <taxon>Rhodanobacteraceae</taxon>
        <taxon>Rhodanobacter</taxon>
    </lineage>
</organism>
<evidence type="ECO:0008006" key="3">
    <source>
        <dbReference type="Google" id="ProtNLM"/>
    </source>
</evidence>